<dbReference type="SUPFAM" id="SSF50969">
    <property type="entry name" value="YVTN repeat-like/Quinoprotein amine dehydrogenase"/>
    <property type="match status" value="1"/>
</dbReference>
<feature type="chain" id="PRO_5046573525" description="Lipoprotein" evidence="2">
    <location>
        <begin position="21"/>
        <end position="229"/>
    </location>
</feature>
<evidence type="ECO:0000313" key="4">
    <source>
        <dbReference type="Proteomes" id="UP001500665"/>
    </source>
</evidence>
<dbReference type="Proteomes" id="UP001500665">
    <property type="component" value="Unassembled WGS sequence"/>
</dbReference>
<reference evidence="4" key="1">
    <citation type="journal article" date="2019" name="Int. J. Syst. Evol. Microbiol.">
        <title>The Global Catalogue of Microorganisms (GCM) 10K type strain sequencing project: providing services to taxonomists for standard genome sequencing and annotation.</title>
        <authorList>
            <consortium name="The Broad Institute Genomics Platform"/>
            <consortium name="The Broad Institute Genome Sequencing Center for Infectious Disease"/>
            <person name="Wu L."/>
            <person name="Ma J."/>
        </authorList>
    </citation>
    <scope>NUCLEOTIDE SEQUENCE [LARGE SCALE GENOMIC DNA]</scope>
    <source>
        <strain evidence="4">JCM 10696</strain>
    </source>
</reference>
<sequence length="229" mass="23280">METAGIRLAAAAALSLAALAGCEGVRFRGDGAPAAELVGLGAAVPHPVPPAPREDARGGSGGAASLPAERLLLPGPPGDGGLDVLDPRALVRLARVAAPAPVRSVVPAPDGRTLWAVGPRTLLPVDPATLRAGRPVRVRAARHLLFARDGSTALLLTARRLELRDPETMAPRSSLPLPCAPTSVPGLTADGSRVVTACGRTLLGIDWAARSAETGVRLRGRGRAAPAPR</sequence>
<dbReference type="PROSITE" id="PS51257">
    <property type="entry name" value="PROKAR_LIPOPROTEIN"/>
    <property type="match status" value="1"/>
</dbReference>
<comment type="caution">
    <text evidence="3">The sequence shown here is derived from an EMBL/GenBank/DDBJ whole genome shotgun (WGS) entry which is preliminary data.</text>
</comment>
<accession>A0ABP4C2K2</accession>
<organism evidence="3 4">
    <name type="scientific">Actinocorallia libanotica</name>
    <dbReference type="NCBI Taxonomy" id="46162"/>
    <lineage>
        <taxon>Bacteria</taxon>
        <taxon>Bacillati</taxon>
        <taxon>Actinomycetota</taxon>
        <taxon>Actinomycetes</taxon>
        <taxon>Streptosporangiales</taxon>
        <taxon>Thermomonosporaceae</taxon>
        <taxon>Actinocorallia</taxon>
    </lineage>
</organism>
<evidence type="ECO:0000256" key="2">
    <source>
        <dbReference type="SAM" id="SignalP"/>
    </source>
</evidence>
<dbReference type="RefSeq" id="WP_344243248.1">
    <property type="nucleotide sequence ID" value="NZ_BAAAHH010000022.1"/>
</dbReference>
<keyword evidence="4" id="KW-1185">Reference proteome</keyword>
<gene>
    <name evidence="3" type="ORF">GCM10009550_48690</name>
</gene>
<feature type="signal peptide" evidence="2">
    <location>
        <begin position="1"/>
        <end position="20"/>
    </location>
</feature>
<dbReference type="EMBL" id="BAAAHH010000022">
    <property type="protein sequence ID" value="GAA0959195.1"/>
    <property type="molecule type" value="Genomic_DNA"/>
</dbReference>
<keyword evidence="2" id="KW-0732">Signal</keyword>
<dbReference type="InterPro" id="IPR011044">
    <property type="entry name" value="Quino_amine_DH_bsu"/>
</dbReference>
<protein>
    <recommendedName>
        <fullName evidence="5">Lipoprotein</fullName>
    </recommendedName>
</protein>
<dbReference type="Gene3D" id="2.130.10.10">
    <property type="entry name" value="YVTN repeat-like/Quinoprotein amine dehydrogenase"/>
    <property type="match status" value="1"/>
</dbReference>
<dbReference type="InterPro" id="IPR015943">
    <property type="entry name" value="WD40/YVTN_repeat-like_dom_sf"/>
</dbReference>
<evidence type="ECO:0000256" key="1">
    <source>
        <dbReference type="SAM" id="MobiDB-lite"/>
    </source>
</evidence>
<name>A0ABP4C2K2_9ACTN</name>
<evidence type="ECO:0008006" key="5">
    <source>
        <dbReference type="Google" id="ProtNLM"/>
    </source>
</evidence>
<evidence type="ECO:0000313" key="3">
    <source>
        <dbReference type="EMBL" id="GAA0959195.1"/>
    </source>
</evidence>
<feature type="region of interest" description="Disordered" evidence="1">
    <location>
        <begin position="46"/>
        <end position="72"/>
    </location>
</feature>
<proteinExistence type="predicted"/>